<evidence type="ECO:0000313" key="1">
    <source>
        <dbReference type="EMBL" id="KAL3515226.1"/>
    </source>
</evidence>
<dbReference type="Pfam" id="PF07893">
    <property type="entry name" value="DUF1668"/>
    <property type="match status" value="1"/>
</dbReference>
<evidence type="ECO:0000313" key="2">
    <source>
        <dbReference type="Proteomes" id="UP001630127"/>
    </source>
</evidence>
<comment type="caution">
    <text evidence="1">The sequence shown here is derived from an EMBL/GenBank/DDBJ whole genome shotgun (WGS) entry which is preliminary data.</text>
</comment>
<organism evidence="1 2">
    <name type="scientific">Cinchona calisaya</name>
    <dbReference type="NCBI Taxonomy" id="153742"/>
    <lineage>
        <taxon>Eukaryota</taxon>
        <taxon>Viridiplantae</taxon>
        <taxon>Streptophyta</taxon>
        <taxon>Embryophyta</taxon>
        <taxon>Tracheophyta</taxon>
        <taxon>Spermatophyta</taxon>
        <taxon>Magnoliopsida</taxon>
        <taxon>eudicotyledons</taxon>
        <taxon>Gunneridae</taxon>
        <taxon>Pentapetalae</taxon>
        <taxon>asterids</taxon>
        <taxon>lamiids</taxon>
        <taxon>Gentianales</taxon>
        <taxon>Rubiaceae</taxon>
        <taxon>Cinchonoideae</taxon>
        <taxon>Cinchoneae</taxon>
        <taxon>Cinchona</taxon>
    </lineage>
</organism>
<accession>A0ABD2Z6X0</accession>
<gene>
    <name evidence="1" type="ORF">ACH5RR_022128</name>
</gene>
<dbReference type="InterPro" id="IPR015915">
    <property type="entry name" value="Kelch-typ_b-propeller"/>
</dbReference>
<protein>
    <submittedName>
        <fullName evidence="1">Uncharacterized protein</fullName>
    </submittedName>
</protein>
<dbReference type="Proteomes" id="UP001630127">
    <property type="component" value="Unassembled WGS sequence"/>
</dbReference>
<keyword evidence="2" id="KW-1185">Reference proteome</keyword>
<dbReference type="AlphaFoldDB" id="A0ABD2Z6X0"/>
<reference evidence="1 2" key="1">
    <citation type="submission" date="2024-11" db="EMBL/GenBank/DDBJ databases">
        <title>A near-complete genome assembly of Cinchona calisaya.</title>
        <authorList>
            <person name="Lian D.C."/>
            <person name="Zhao X.W."/>
            <person name="Wei L."/>
        </authorList>
    </citation>
    <scope>NUCLEOTIDE SEQUENCE [LARGE SCALE GENOMIC DNA]</scope>
    <source>
        <tissue evidence="1">Nenye</tissue>
    </source>
</reference>
<dbReference type="EMBL" id="JBJUIK010000010">
    <property type="protein sequence ID" value="KAL3515226.1"/>
    <property type="molecule type" value="Genomic_DNA"/>
</dbReference>
<sequence>MSKKGISLSALCDMFPLEKYISYSLQSVPVESLFISHSSSCEGSESPTPHDFVLHHIWKDKDLACGMGCINVGSRLYFFGGQLPVDDQEPPWVYTRENLSCEVCRYDLSDIVKSHLLSTASSYVTDIHPSSPPPAQMSAGKSYSIVVEVDGLIYVLTGSDLVHHCVPDPTFEVYDPCTNKWTSLEAPPFLCEYHQCFFEWNDYPFPHAVIDKKICVSSVLCSFAFDTRTRKWMTCELFTDFDPSSVLLIEYPRHSRHSASRKRYRSVDVMCDPPFAFSGRALLYGEDILLGYVPSQLPLVAYQVVQGKVKRMQCLSLGADCPDCDGLVDLGGGYFCFMYHTLDRVEMTSDLTLVTFKLSRIDEVVVQGLCAEFLKCDVVSRSTRKIDWEYACFPIHAFVM</sequence>
<dbReference type="SUPFAM" id="SSF117281">
    <property type="entry name" value="Kelch motif"/>
    <property type="match status" value="1"/>
</dbReference>
<proteinExistence type="predicted"/>
<dbReference type="Gene3D" id="2.130.10.80">
    <property type="entry name" value="Galactose oxidase/kelch, beta-propeller"/>
    <property type="match status" value="1"/>
</dbReference>
<dbReference type="InterPro" id="IPR037293">
    <property type="entry name" value="Gal_Oxidase_central_sf"/>
</dbReference>
<dbReference type="InterPro" id="IPR012871">
    <property type="entry name" value="DUF1668_ORYSA"/>
</dbReference>
<name>A0ABD2Z6X0_9GENT</name>